<dbReference type="Proteomes" id="UP001176891">
    <property type="component" value="Unassembled WGS sequence"/>
</dbReference>
<organism evidence="1 2">
    <name type="scientific">Flavivirga amylovorans</name>
    <dbReference type="NCBI Taxonomy" id="870486"/>
    <lineage>
        <taxon>Bacteria</taxon>
        <taxon>Pseudomonadati</taxon>
        <taxon>Bacteroidota</taxon>
        <taxon>Flavobacteriia</taxon>
        <taxon>Flavobacteriales</taxon>
        <taxon>Flavobacteriaceae</taxon>
        <taxon>Flavivirga</taxon>
    </lineage>
</organism>
<reference evidence="1" key="1">
    <citation type="submission" date="2023-07" db="EMBL/GenBank/DDBJ databases">
        <title>Two novel species in the genus Flavivirga.</title>
        <authorList>
            <person name="Kwon K."/>
        </authorList>
    </citation>
    <scope>NUCLEOTIDE SEQUENCE</scope>
    <source>
        <strain evidence="1">KACC 14157</strain>
    </source>
</reference>
<keyword evidence="2" id="KW-1185">Reference proteome</keyword>
<proteinExistence type="predicted"/>
<protein>
    <submittedName>
        <fullName evidence="1">Uncharacterized protein</fullName>
    </submittedName>
</protein>
<comment type="caution">
    <text evidence="1">The sequence shown here is derived from an EMBL/GenBank/DDBJ whole genome shotgun (WGS) entry which is preliminary data.</text>
</comment>
<evidence type="ECO:0000313" key="2">
    <source>
        <dbReference type="Proteomes" id="UP001176891"/>
    </source>
</evidence>
<dbReference type="RefSeq" id="WP_303283782.1">
    <property type="nucleotide sequence ID" value="NZ_BAABCZ010000012.1"/>
</dbReference>
<accession>A0ABT8X582</accession>
<dbReference type="EMBL" id="JAUOEM010000006">
    <property type="protein sequence ID" value="MDO5989132.1"/>
    <property type="molecule type" value="Genomic_DNA"/>
</dbReference>
<sequence>METSLKTSIDSKLEQKIKLIDGNFTPSEAADIINNILDVKINFHKIQRLSRTEGDINDACEYDSGRIVELIDSKHDAKSFLTDARLHGKKLKIKSTVTITVED</sequence>
<name>A0ABT8X582_9FLAO</name>
<evidence type="ECO:0000313" key="1">
    <source>
        <dbReference type="EMBL" id="MDO5989132.1"/>
    </source>
</evidence>
<gene>
    <name evidence="1" type="ORF">Q4Q39_17135</name>
</gene>